<sequence>MEPMPYGSLEELVMAPQSGHKTRFAASDHQYFPSTDWSFESSLNYNDSCLNFATPSIPYSQLMMLTSQVESQATFASPCPSNDKQPYFSTYTPPYQVLDELEPTSGQNVHVGNFSNSDDIVYDFKERFSCSSSSDVRDLSASLELPVFSIGSFEEKRNIRNKVKKVEGQPSKNLMAERRRRKRLNDRLSMLRSVVPRISKMDRTSILGDTIDYMKELLEKIHKLKMNDTQANSNQINSLGNLKELDEITETTTKNSSRFDVKRKERSTEINISCPGKPGMVLSTLNTIETLGLDIQQCVVSCFSDFSLEASCSEEEEHRRFISNEDLRRALSRNAGYGGRCL</sequence>
<accession>A0AAD8IDN8</accession>
<reference evidence="6" key="1">
    <citation type="submission" date="2023-02" db="EMBL/GenBank/DDBJ databases">
        <title>Genome of toxic invasive species Heracleum sosnowskyi carries increased number of genes despite the absence of recent whole-genome duplications.</title>
        <authorList>
            <person name="Schelkunov M."/>
            <person name="Shtratnikova V."/>
            <person name="Makarenko M."/>
            <person name="Klepikova A."/>
            <person name="Omelchenko D."/>
            <person name="Novikova G."/>
            <person name="Obukhova E."/>
            <person name="Bogdanov V."/>
            <person name="Penin A."/>
            <person name="Logacheva M."/>
        </authorList>
    </citation>
    <scope>NUCLEOTIDE SEQUENCE</scope>
    <source>
        <strain evidence="6">Hsosn_3</strain>
        <tissue evidence="6">Leaf</tissue>
    </source>
</reference>
<evidence type="ECO:0000256" key="4">
    <source>
        <dbReference type="ARBA" id="ARBA00023242"/>
    </source>
</evidence>
<dbReference type="InterPro" id="IPR011598">
    <property type="entry name" value="bHLH_dom"/>
</dbReference>
<dbReference type="SMART" id="SM00353">
    <property type="entry name" value="HLH"/>
    <property type="match status" value="1"/>
</dbReference>
<dbReference type="GO" id="GO:0003700">
    <property type="term" value="F:DNA-binding transcription factor activity"/>
    <property type="evidence" value="ECO:0007669"/>
    <property type="project" value="TreeGrafter"/>
</dbReference>
<dbReference type="EMBL" id="JAUIZM010000005">
    <property type="protein sequence ID" value="KAK1383129.1"/>
    <property type="molecule type" value="Genomic_DNA"/>
</dbReference>
<organism evidence="6 7">
    <name type="scientific">Heracleum sosnowskyi</name>
    <dbReference type="NCBI Taxonomy" id="360622"/>
    <lineage>
        <taxon>Eukaryota</taxon>
        <taxon>Viridiplantae</taxon>
        <taxon>Streptophyta</taxon>
        <taxon>Embryophyta</taxon>
        <taxon>Tracheophyta</taxon>
        <taxon>Spermatophyta</taxon>
        <taxon>Magnoliopsida</taxon>
        <taxon>eudicotyledons</taxon>
        <taxon>Gunneridae</taxon>
        <taxon>Pentapetalae</taxon>
        <taxon>asterids</taxon>
        <taxon>campanulids</taxon>
        <taxon>Apiales</taxon>
        <taxon>Apiaceae</taxon>
        <taxon>Apioideae</taxon>
        <taxon>apioid superclade</taxon>
        <taxon>Tordylieae</taxon>
        <taxon>Tordyliinae</taxon>
        <taxon>Heracleum</taxon>
    </lineage>
</organism>
<feature type="domain" description="BHLH" evidence="5">
    <location>
        <begin position="168"/>
        <end position="217"/>
    </location>
</feature>
<dbReference type="InterPro" id="IPR036638">
    <property type="entry name" value="HLH_DNA-bd_sf"/>
</dbReference>
<dbReference type="GO" id="GO:0005634">
    <property type="term" value="C:nucleus"/>
    <property type="evidence" value="ECO:0007669"/>
    <property type="project" value="UniProtKB-SubCell"/>
</dbReference>
<dbReference type="PANTHER" id="PTHR31945">
    <property type="entry name" value="TRANSCRIPTION FACTOR SCREAM2-RELATED"/>
    <property type="match status" value="1"/>
</dbReference>
<keyword evidence="3" id="KW-0804">Transcription</keyword>
<keyword evidence="2" id="KW-0805">Transcription regulation</keyword>
<proteinExistence type="predicted"/>
<protein>
    <submittedName>
        <fullName evidence="6">Transcription factor bHLH93</fullName>
    </submittedName>
</protein>
<dbReference type="GO" id="GO:0046983">
    <property type="term" value="F:protein dimerization activity"/>
    <property type="evidence" value="ECO:0007669"/>
    <property type="project" value="InterPro"/>
</dbReference>
<dbReference type="Pfam" id="PF00010">
    <property type="entry name" value="HLH"/>
    <property type="match status" value="1"/>
</dbReference>
<keyword evidence="7" id="KW-1185">Reference proteome</keyword>
<dbReference type="Gene3D" id="4.10.280.10">
    <property type="entry name" value="Helix-loop-helix DNA-binding domain"/>
    <property type="match status" value="1"/>
</dbReference>
<dbReference type="SUPFAM" id="SSF47459">
    <property type="entry name" value="HLH, helix-loop-helix DNA-binding domain"/>
    <property type="match status" value="1"/>
</dbReference>
<dbReference type="Pfam" id="PF22754">
    <property type="entry name" value="bHLH-TF_ACT-like_plant"/>
    <property type="match status" value="1"/>
</dbReference>
<dbReference type="AlphaFoldDB" id="A0AAD8IDN8"/>
<dbReference type="PANTHER" id="PTHR31945:SF15">
    <property type="entry name" value="TRANSCRIPTION FACTOR BHLH61-RELATED"/>
    <property type="match status" value="1"/>
</dbReference>
<evidence type="ECO:0000313" key="7">
    <source>
        <dbReference type="Proteomes" id="UP001237642"/>
    </source>
</evidence>
<evidence type="ECO:0000256" key="3">
    <source>
        <dbReference type="ARBA" id="ARBA00023163"/>
    </source>
</evidence>
<dbReference type="InterPro" id="IPR051358">
    <property type="entry name" value="TF_AMS/ICE1/BHLH6-like"/>
</dbReference>
<evidence type="ECO:0000313" key="6">
    <source>
        <dbReference type="EMBL" id="KAK1383129.1"/>
    </source>
</evidence>
<reference evidence="6" key="2">
    <citation type="submission" date="2023-05" db="EMBL/GenBank/DDBJ databases">
        <authorList>
            <person name="Schelkunov M.I."/>
        </authorList>
    </citation>
    <scope>NUCLEOTIDE SEQUENCE</scope>
    <source>
        <strain evidence="6">Hsosn_3</strain>
        <tissue evidence="6">Leaf</tissue>
    </source>
</reference>
<dbReference type="GO" id="GO:0043565">
    <property type="term" value="F:sequence-specific DNA binding"/>
    <property type="evidence" value="ECO:0007669"/>
    <property type="project" value="TreeGrafter"/>
</dbReference>
<evidence type="ECO:0000259" key="5">
    <source>
        <dbReference type="PROSITE" id="PS50888"/>
    </source>
</evidence>
<evidence type="ECO:0000256" key="2">
    <source>
        <dbReference type="ARBA" id="ARBA00023015"/>
    </source>
</evidence>
<name>A0AAD8IDN8_9APIA</name>
<comment type="subcellular location">
    <subcellularLocation>
        <location evidence="1">Nucleus</location>
    </subcellularLocation>
</comment>
<dbReference type="InterPro" id="IPR054502">
    <property type="entry name" value="bHLH-TF_ACT-like_plant"/>
</dbReference>
<evidence type="ECO:0000256" key="1">
    <source>
        <dbReference type="ARBA" id="ARBA00004123"/>
    </source>
</evidence>
<dbReference type="Proteomes" id="UP001237642">
    <property type="component" value="Unassembled WGS sequence"/>
</dbReference>
<dbReference type="PROSITE" id="PS50888">
    <property type="entry name" value="BHLH"/>
    <property type="match status" value="1"/>
</dbReference>
<keyword evidence="4" id="KW-0539">Nucleus</keyword>
<comment type="caution">
    <text evidence="6">The sequence shown here is derived from an EMBL/GenBank/DDBJ whole genome shotgun (WGS) entry which is preliminary data.</text>
</comment>
<gene>
    <name evidence="6" type="ORF">POM88_020864</name>
</gene>